<proteinExistence type="predicted"/>
<dbReference type="InterPro" id="IPR035647">
    <property type="entry name" value="EFG_III/V"/>
</dbReference>
<geneLocation type="nucleomorph" evidence="2"/>
<protein>
    <submittedName>
        <fullName evidence="2">mRNA splicing factor U5 snRNP 116 kDa</fullName>
    </submittedName>
</protein>
<dbReference type="Gene3D" id="3.30.70.870">
    <property type="entry name" value="Elongation Factor G (Translational Gtpase), domain 3"/>
    <property type="match status" value="1"/>
</dbReference>
<reference evidence="2" key="1">
    <citation type="journal article" date="2015" name="Genome Biol. Evol.">
        <title>Nucleomorph Genome Sequences of Two Chlorarachniophytes, Amorphochlora amoebiformis and Lotharella vacuolata.</title>
        <authorList>
            <person name="Suzuki S."/>
            <person name="Shirato S."/>
            <person name="Hirakawa Y."/>
            <person name="Ishida K."/>
        </authorList>
    </citation>
    <scope>NUCLEOTIDE SEQUENCE</scope>
    <source>
        <strain evidence="2">CCMP2058</strain>
    </source>
</reference>
<dbReference type="EMBL" id="AB996602">
    <property type="protein sequence ID" value="BAS01773.1"/>
    <property type="molecule type" value="Genomic_DNA"/>
</dbReference>
<dbReference type="Pfam" id="PF00679">
    <property type="entry name" value="EFG_C"/>
    <property type="match status" value="1"/>
</dbReference>
<organism evidence="2">
    <name type="scientific">Amorphochlora amoebiformis</name>
    <dbReference type="NCBI Taxonomy" id="1561963"/>
    <lineage>
        <taxon>Eukaryota</taxon>
        <taxon>Sar</taxon>
        <taxon>Rhizaria</taxon>
        <taxon>Cercozoa</taxon>
        <taxon>Chlorarachniophyceae</taxon>
        <taxon>Amorphochlora</taxon>
    </lineage>
</organism>
<evidence type="ECO:0000259" key="1">
    <source>
        <dbReference type="SMART" id="SM00838"/>
    </source>
</evidence>
<dbReference type="GO" id="GO:0071007">
    <property type="term" value="C:U2-type catalytic step 2 spliceosome"/>
    <property type="evidence" value="ECO:0007669"/>
    <property type="project" value="TreeGrafter"/>
</dbReference>
<dbReference type="GO" id="GO:0000398">
    <property type="term" value="P:mRNA splicing, via spliceosome"/>
    <property type="evidence" value="ECO:0007669"/>
    <property type="project" value="TreeGrafter"/>
</dbReference>
<dbReference type="Gene3D" id="3.30.230.10">
    <property type="match status" value="1"/>
</dbReference>
<dbReference type="Gene3D" id="3.30.70.240">
    <property type="match status" value="1"/>
</dbReference>
<sequence length="896" mass="103388">MLTFDSYGNLDESILKADGKNEKKSINYKKIKNSLEEIDTIFGSKKRLLFKSLNEELFRELKEFFLYKILKNPSIHRTLLIVGSLQHGKTTFIHSLLNNEEIEFCNVFLRNDEQSIKISLNLTPYSILFTNTSSSNLLFINVLDSPGHCNLIDDIDSGIRLSDGSILLIDVLEGITIISKKILKFIAYCKSKLYIMISRIDKLILELHIPSNDFANRIMSIVGIIESHYNLEKHDIASRIGFLSAIYGCFFNLNTINQLYFQKIDRTIFFGLNRWLFSDKSILIGKNIIILSNLYHSSISCFDYFIITPIYKIFNYCISENPKKIYKIAKKYGIYLQKIINQSNFRIIVRKIMYKIFNYKESIVKSIFEFFESSSNSTNKMFNFLFYNSFEVIVNKKINELIQKNKREGFLKQNLAIFTRSFPLTNNSKFFSTGRVLIGSFRGNEKYSLKRTDSNIKPISLDTQYIIQASIKKNIKISYIGNIINIENNYDGFNDNIYVLGQDENLIRRVKIRNRHSLNKPYFKVSIYPYYNRDLSRLVSAFKKSSIIYHMVSIKVQESGEITVASPGEFISNLLLKDICDFYALAFIKVSDPFTSVCEVAHEPSLIKCNGKSNTINFFIQLISGPVESNTLITKISNVSNDSSKDIIKKFIEHNVWKIDPNFNLWSYIIEKESLNYLISEISDNKPITYIEKSIKKSIINGFILTCKNGPLCKESLAWTKFAITSLRIPNNIVLSTNFEIIEVTRRVAISAFILSSPRLIEPNYFAQISTPFETLKVVFNLLKNRRASLVKDYPLEGSPKYIIEALLPIIESIGIEIDLRYHTQGQSTISIIFENWTHIPGNPLDNDKINQEKVSYAANPSLFVMQKLRKKKGLKPYISLNKVFDEALILRLLVK</sequence>
<dbReference type="AlphaFoldDB" id="A0A0H5BI23"/>
<dbReference type="SUPFAM" id="SSF54211">
    <property type="entry name" value="Ribosomal protein S5 domain 2-like"/>
    <property type="match status" value="1"/>
</dbReference>
<dbReference type="Pfam" id="PF00009">
    <property type="entry name" value="GTP_EFTU"/>
    <property type="match status" value="1"/>
</dbReference>
<evidence type="ECO:0000313" key="2">
    <source>
        <dbReference type="EMBL" id="BAS01773.1"/>
    </source>
</evidence>
<dbReference type="GO" id="GO:0005829">
    <property type="term" value="C:cytosol"/>
    <property type="evidence" value="ECO:0007669"/>
    <property type="project" value="TreeGrafter"/>
</dbReference>
<dbReference type="SMART" id="SM00838">
    <property type="entry name" value="EFG_C"/>
    <property type="match status" value="1"/>
</dbReference>
<dbReference type="InterPro" id="IPR020568">
    <property type="entry name" value="Ribosomal_Su5_D2-typ_SF"/>
</dbReference>
<feature type="domain" description="Elongation factor EFG" evidence="1">
    <location>
        <begin position="759"/>
        <end position="848"/>
    </location>
</feature>
<dbReference type="GO" id="GO:0005525">
    <property type="term" value="F:GTP binding"/>
    <property type="evidence" value="ECO:0007669"/>
    <property type="project" value="InterPro"/>
</dbReference>
<dbReference type="SUPFAM" id="SSF54980">
    <property type="entry name" value="EF-G C-terminal domain-like"/>
    <property type="match status" value="1"/>
</dbReference>
<accession>A0A0H5BI23</accession>
<dbReference type="PANTHER" id="PTHR42908:SF6">
    <property type="entry name" value="116 KDA U5 SMALL NUCLEAR RIBONUCLEOPROTEIN COMPONENT"/>
    <property type="match status" value="1"/>
</dbReference>
<dbReference type="Gene3D" id="3.40.50.300">
    <property type="entry name" value="P-loop containing nucleotide triphosphate hydrolases"/>
    <property type="match status" value="1"/>
</dbReference>
<dbReference type="InterPro" id="IPR027417">
    <property type="entry name" value="P-loop_NTPase"/>
</dbReference>
<gene>
    <name evidence="2" type="primary">U5snRNP</name>
</gene>
<dbReference type="InterPro" id="IPR014721">
    <property type="entry name" value="Ribsml_uS5_D2-typ_fold_subgr"/>
</dbReference>
<keyword evidence="2" id="KW-0542">Nucleomorph</keyword>
<dbReference type="InterPro" id="IPR000795">
    <property type="entry name" value="T_Tr_GTP-bd_dom"/>
</dbReference>
<dbReference type="SUPFAM" id="SSF52540">
    <property type="entry name" value="P-loop containing nucleoside triphosphate hydrolases"/>
    <property type="match status" value="1"/>
</dbReference>
<dbReference type="GO" id="GO:0046540">
    <property type="term" value="C:U4/U6 x U5 tri-snRNP complex"/>
    <property type="evidence" value="ECO:0007669"/>
    <property type="project" value="TreeGrafter"/>
</dbReference>
<name>A0A0H5BI23_9EUKA</name>
<dbReference type="Gene3D" id="3.90.1430.10">
    <property type="entry name" value="Yeast translation eEF2 (G' domain)"/>
    <property type="match status" value="1"/>
</dbReference>
<dbReference type="GO" id="GO:0030623">
    <property type="term" value="F:U5 snRNA binding"/>
    <property type="evidence" value="ECO:0007669"/>
    <property type="project" value="TreeGrafter"/>
</dbReference>
<dbReference type="InterPro" id="IPR000640">
    <property type="entry name" value="EFG_V-like"/>
</dbReference>
<dbReference type="GO" id="GO:0003924">
    <property type="term" value="F:GTPase activity"/>
    <property type="evidence" value="ECO:0007669"/>
    <property type="project" value="InterPro"/>
</dbReference>
<dbReference type="PANTHER" id="PTHR42908">
    <property type="entry name" value="TRANSLATION ELONGATION FACTOR-RELATED"/>
    <property type="match status" value="1"/>
</dbReference>